<dbReference type="NCBIfam" id="TIGR00964">
    <property type="entry name" value="secE_bact"/>
    <property type="match status" value="1"/>
</dbReference>
<dbReference type="HAMAP" id="MF_00422">
    <property type="entry name" value="SecE"/>
    <property type="match status" value="1"/>
</dbReference>
<name>A0ABQ0E0N9_9PORP</name>
<dbReference type="InterPro" id="IPR001901">
    <property type="entry name" value="Translocase_SecE/Sec61-g"/>
</dbReference>
<dbReference type="Gene3D" id="1.20.5.1030">
    <property type="entry name" value="Preprotein translocase secy subunit"/>
    <property type="match status" value="1"/>
</dbReference>
<dbReference type="PANTHER" id="PTHR33910">
    <property type="entry name" value="PROTEIN TRANSLOCASE SUBUNIT SECE"/>
    <property type="match status" value="1"/>
</dbReference>
<evidence type="ECO:0000313" key="11">
    <source>
        <dbReference type="Proteomes" id="UP001628220"/>
    </source>
</evidence>
<dbReference type="InterPro" id="IPR005807">
    <property type="entry name" value="SecE_bac"/>
</dbReference>
<dbReference type="RefSeq" id="WP_411915101.1">
    <property type="nucleotide sequence ID" value="NZ_BAAFSF010000001.1"/>
</dbReference>
<dbReference type="InterPro" id="IPR038379">
    <property type="entry name" value="SecE_sf"/>
</dbReference>
<keyword evidence="4 9" id="KW-0812">Transmembrane</keyword>
<reference evidence="10 11" key="1">
    <citation type="journal article" date="2025" name="Int. J. Syst. Evol. Microbiol.">
        <title>Desulfovibrio falkowii sp. nov., Porphyromonas miyakawae sp. nov., Mediterraneibacter flintii sp. nov. and Owariibacterium komagatae gen. nov., sp. nov., isolated from human faeces.</title>
        <authorList>
            <person name="Hamaguchi T."/>
            <person name="Ohara M."/>
            <person name="Hisatomi A."/>
            <person name="Sekiguchi K."/>
            <person name="Takeda J.I."/>
            <person name="Ueyama J."/>
            <person name="Ito M."/>
            <person name="Nishiwaki H."/>
            <person name="Ogi T."/>
            <person name="Hirayama M."/>
            <person name="Ohkuma M."/>
            <person name="Sakamoto M."/>
            <person name="Ohno K."/>
        </authorList>
    </citation>
    <scope>NUCLEOTIDE SEQUENCE [LARGE SCALE GENOMIC DNA]</scope>
    <source>
        <strain evidence="10 11">13CB11C</strain>
    </source>
</reference>
<proteinExistence type="inferred from homology"/>
<evidence type="ECO:0000256" key="8">
    <source>
        <dbReference type="ARBA" id="ARBA00023136"/>
    </source>
</evidence>
<evidence type="ECO:0000313" key="10">
    <source>
        <dbReference type="EMBL" id="GAB1251287.1"/>
    </source>
</evidence>
<comment type="function">
    <text evidence="9">Essential subunit of the Sec protein translocation channel SecYEG. Clamps together the 2 halves of SecY. May contact the channel plug during translocation.</text>
</comment>
<keyword evidence="3 9" id="KW-1003">Cell membrane</keyword>
<comment type="subcellular location">
    <subcellularLocation>
        <location evidence="9">Cell membrane</location>
        <topology evidence="9">Single-pass membrane protein</topology>
    </subcellularLocation>
    <subcellularLocation>
        <location evidence="1">Membrane</location>
    </subcellularLocation>
</comment>
<evidence type="ECO:0000256" key="4">
    <source>
        <dbReference type="ARBA" id="ARBA00022692"/>
    </source>
</evidence>
<evidence type="ECO:0000256" key="1">
    <source>
        <dbReference type="ARBA" id="ARBA00004370"/>
    </source>
</evidence>
<evidence type="ECO:0000256" key="3">
    <source>
        <dbReference type="ARBA" id="ARBA00022475"/>
    </source>
</evidence>
<accession>A0ABQ0E0N9</accession>
<keyword evidence="5 9" id="KW-0653">Protein transport</keyword>
<evidence type="ECO:0000256" key="6">
    <source>
        <dbReference type="ARBA" id="ARBA00022989"/>
    </source>
</evidence>
<keyword evidence="6 9" id="KW-1133">Transmembrane helix</keyword>
<evidence type="ECO:0000256" key="2">
    <source>
        <dbReference type="ARBA" id="ARBA00022448"/>
    </source>
</evidence>
<dbReference type="EMBL" id="BAAFSF010000001">
    <property type="protein sequence ID" value="GAB1251287.1"/>
    <property type="molecule type" value="Genomic_DNA"/>
</dbReference>
<protein>
    <recommendedName>
        <fullName evidence="9">Protein translocase subunit SecE</fullName>
    </recommendedName>
</protein>
<organism evidence="10 11">
    <name type="scientific">Porphyromonas miyakawae</name>
    <dbReference type="NCBI Taxonomy" id="3137470"/>
    <lineage>
        <taxon>Bacteria</taxon>
        <taxon>Pseudomonadati</taxon>
        <taxon>Bacteroidota</taxon>
        <taxon>Bacteroidia</taxon>
        <taxon>Bacteroidales</taxon>
        <taxon>Porphyromonadaceae</taxon>
        <taxon>Porphyromonas</taxon>
    </lineage>
</organism>
<gene>
    <name evidence="9" type="primary">secE</name>
    <name evidence="10" type="ORF">Tsumi_03910</name>
</gene>
<feature type="transmembrane region" description="Helical" evidence="9">
    <location>
        <begin position="30"/>
        <end position="51"/>
    </location>
</feature>
<comment type="caution">
    <text evidence="10">The sequence shown here is derived from an EMBL/GenBank/DDBJ whole genome shotgun (WGS) entry which is preliminary data.</text>
</comment>
<comment type="subunit">
    <text evidence="9">Component of the Sec protein translocase complex. Heterotrimer consisting of SecY, SecE and SecG subunits. The heterotrimers can form oligomers, although 1 heterotrimer is thought to be able to translocate proteins. Interacts with the ribosome. Interacts with SecDF, and other proteins may be involved. Interacts with SecA.</text>
</comment>
<dbReference type="Proteomes" id="UP001628220">
    <property type="component" value="Unassembled WGS sequence"/>
</dbReference>
<dbReference type="Pfam" id="PF00584">
    <property type="entry name" value="SecE"/>
    <property type="match status" value="1"/>
</dbReference>
<keyword evidence="7 9" id="KW-0811">Translocation</keyword>
<sequence length="67" mass="7753">MGFFSKMGQAVKDSYNELVYKVTWPTRKELTNSAVVVMIASVIIAIFVFIVDQIFENLMRLIYNFVI</sequence>
<dbReference type="PANTHER" id="PTHR33910:SF1">
    <property type="entry name" value="PROTEIN TRANSLOCASE SUBUNIT SECE"/>
    <property type="match status" value="1"/>
</dbReference>
<evidence type="ECO:0000256" key="9">
    <source>
        <dbReference type="HAMAP-Rule" id="MF_00422"/>
    </source>
</evidence>
<evidence type="ECO:0000256" key="7">
    <source>
        <dbReference type="ARBA" id="ARBA00023010"/>
    </source>
</evidence>
<keyword evidence="2 9" id="KW-0813">Transport</keyword>
<comment type="similarity">
    <text evidence="9">Belongs to the SecE/SEC61-gamma family.</text>
</comment>
<evidence type="ECO:0000256" key="5">
    <source>
        <dbReference type="ARBA" id="ARBA00022927"/>
    </source>
</evidence>
<keyword evidence="11" id="KW-1185">Reference proteome</keyword>
<keyword evidence="8 9" id="KW-0472">Membrane</keyword>